<accession>A0A841JP42</accession>
<evidence type="ECO:0000313" key="3">
    <source>
        <dbReference type="Proteomes" id="UP000548326"/>
    </source>
</evidence>
<dbReference type="InterPro" id="IPR036259">
    <property type="entry name" value="MFS_trans_sf"/>
</dbReference>
<feature type="transmembrane region" description="Helical" evidence="1">
    <location>
        <begin position="25"/>
        <end position="51"/>
    </location>
</feature>
<name>A0A841JP42_9SPHI</name>
<keyword evidence="1" id="KW-0472">Membrane</keyword>
<keyword evidence="1" id="KW-1133">Transmembrane helix</keyword>
<evidence type="ECO:0000256" key="1">
    <source>
        <dbReference type="SAM" id="Phobius"/>
    </source>
</evidence>
<organism evidence="2 3">
    <name type="scientific">Mucilaginibacter lappiensis</name>
    <dbReference type="NCBI Taxonomy" id="354630"/>
    <lineage>
        <taxon>Bacteria</taxon>
        <taxon>Pseudomonadati</taxon>
        <taxon>Bacteroidota</taxon>
        <taxon>Sphingobacteriia</taxon>
        <taxon>Sphingobacteriales</taxon>
        <taxon>Sphingobacteriaceae</taxon>
        <taxon>Mucilaginibacter</taxon>
    </lineage>
</organism>
<keyword evidence="1" id="KW-0812">Transmembrane</keyword>
<evidence type="ECO:0000313" key="2">
    <source>
        <dbReference type="EMBL" id="MBB6130095.1"/>
    </source>
</evidence>
<dbReference type="AlphaFoldDB" id="A0A841JP42"/>
<feature type="transmembrane region" description="Helical" evidence="1">
    <location>
        <begin position="57"/>
        <end position="80"/>
    </location>
</feature>
<dbReference type="SUPFAM" id="SSF103473">
    <property type="entry name" value="MFS general substrate transporter"/>
    <property type="match status" value="1"/>
</dbReference>
<feature type="transmembrane region" description="Helical" evidence="1">
    <location>
        <begin position="87"/>
        <end position="105"/>
    </location>
</feature>
<protein>
    <submittedName>
        <fullName evidence="2">FlaA1/EpsC-like NDP-sugar epimerase</fullName>
    </submittedName>
</protein>
<dbReference type="Proteomes" id="UP000548326">
    <property type="component" value="Unassembled WGS sequence"/>
</dbReference>
<gene>
    <name evidence="2" type="ORF">HDF22_004234</name>
</gene>
<dbReference type="RefSeq" id="WP_183589016.1">
    <property type="nucleotide sequence ID" value="NZ_JACHCA010000013.1"/>
</dbReference>
<sequence>MVRKEALSEKEVAAQLSLSMSGAKFSIGIGLFMFAVVCALMFLMAVLGVWLMDNHAMPALAGILLMVVITIGAFIGLFYFGFKYRTFAKVLIAVALPGTIIYGAFSKMPPVQISVWLMCLVLAGVGIYWWLRYVTLKAILAKKEKTVMTGLVTYSAQVDKAISGAPKLYRVIVLDDGAAQETFSLSNIEVIQQVQINHLPGFDVLKNKRAEIAFLPGLNKVLSIKVLD</sequence>
<comment type="caution">
    <text evidence="2">The sequence shown here is derived from an EMBL/GenBank/DDBJ whole genome shotgun (WGS) entry which is preliminary data.</text>
</comment>
<reference evidence="2 3" key="1">
    <citation type="submission" date="2020-08" db="EMBL/GenBank/DDBJ databases">
        <title>Genomic Encyclopedia of Type Strains, Phase IV (KMG-V): Genome sequencing to study the core and pangenomes of soil and plant-associated prokaryotes.</title>
        <authorList>
            <person name="Whitman W."/>
        </authorList>
    </citation>
    <scope>NUCLEOTIDE SEQUENCE [LARGE SCALE GENOMIC DNA]</scope>
    <source>
        <strain evidence="2 3">MP601</strain>
    </source>
</reference>
<feature type="transmembrane region" description="Helical" evidence="1">
    <location>
        <begin position="111"/>
        <end position="131"/>
    </location>
</feature>
<dbReference type="EMBL" id="JACHCA010000013">
    <property type="protein sequence ID" value="MBB6130095.1"/>
    <property type="molecule type" value="Genomic_DNA"/>
</dbReference>
<proteinExistence type="predicted"/>